<dbReference type="OrthoDB" id="1987891at2759"/>
<keyword evidence="2" id="KW-1185">Reference proteome</keyword>
<dbReference type="Proteomes" id="UP000886520">
    <property type="component" value="Chromosome 21"/>
</dbReference>
<dbReference type="AlphaFoldDB" id="A0A9D4U7A4"/>
<evidence type="ECO:0000313" key="2">
    <source>
        <dbReference type="Proteomes" id="UP000886520"/>
    </source>
</evidence>
<gene>
    <name evidence="1" type="ORF">GOP47_0021401</name>
</gene>
<accession>A0A9D4U7A4</accession>
<organism evidence="1 2">
    <name type="scientific">Adiantum capillus-veneris</name>
    <name type="common">Maidenhair fern</name>
    <dbReference type="NCBI Taxonomy" id="13818"/>
    <lineage>
        <taxon>Eukaryota</taxon>
        <taxon>Viridiplantae</taxon>
        <taxon>Streptophyta</taxon>
        <taxon>Embryophyta</taxon>
        <taxon>Tracheophyta</taxon>
        <taxon>Polypodiopsida</taxon>
        <taxon>Polypodiidae</taxon>
        <taxon>Polypodiales</taxon>
        <taxon>Pteridineae</taxon>
        <taxon>Pteridaceae</taxon>
        <taxon>Vittarioideae</taxon>
        <taxon>Adiantum</taxon>
    </lineage>
</organism>
<reference evidence="1" key="1">
    <citation type="submission" date="2021-01" db="EMBL/GenBank/DDBJ databases">
        <title>Adiantum capillus-veneris genome.</title>
        <authorList>
            <person name="Fang Y."/>
            <person name="Liao Q."/>
        </authorList>
    </citation>
    <scope>NUCLEOTIDE SEQUENCE</scope>
    <source>
        <strain evidence="1">H3</strain>
        <tissue evidence="1">Leaf</tissue>
    </source>
</reference>
<protein>
    <submittedName>
        <fullName evidence="1">Uncharacterized protein</fullName>
    </submittedName>
</protein>
<proteinExistence type="predicted"/>
<dbReference type="EMBL" id="JABFUD020000021">
    <property type="protein sequence ID" value="KAI5062854.1"/>
    <property type="molecule type" value="Genomic_DNA"/>
</dbReference>
<sequence length="102" mass="11379">MNVMRYVLDHEVASTYASDVEGSLEVLECGLASVGTLSCSYVDDYVEEIVMNVIHVFHMVYEKYSDAKNMPGTLSRLVLDPVGPWSLLWEVRSFAFDPGGLL</sequence>
<name>A0A9D4U7A4_ADICA</name>
<evidence type="ECO:0000313" key="1">
    <source>
        <dbReference type="EMBL" id="KAI5062854.1"/>
    </source>
</evidence>
<comment type="caution">
    <text evidence="1">The sequence shown here is derived from an EMBL/GenBank/DDBJ whole genome shotgun (WGS) entry which is preliminary data.</text>
</comment>